<evidence type="ECO:0000256" key="1">
    <source>
        <dbReference type="ARBA" id="ARBA00022729"/>
    </source>
</evidence>
<dbReference type="EMBL" id="GG662588">
    <property type="protein sequence ID" value="EAR84749.1"/>
    <property type="molecule type" value="Genomic_DNA"/>
</dbReference>
<dbReference type="HOGENOM" id="CLU_467359_0_0_1"/>
<keyword evidence="4" id="KW-1185">Reference proteome</keyword>
<keyword evidence="1" id="KW-0732">Signal</keyword>
<feature type="domain" description="Peptidase S1" evidence="2">
    <location>
        <begin position="146"/>
        <end position="230"/>
    </location>
</feature>
<dbReference type="SUPFAM" id="SSF50494">
    <property type="entry name" value="Trypsin-like serine proteases"/>
    <property type="match status" value="1"/>
</dbReference>
<dbReference type="InterPro" id="IPR001314">
    <property type="entry name" value="Peptidase_S1A"/>
</dbReference>
<evidence type="ECO:0000313" key="3">
    <source>
        <dbReference type="EMBL" id="EAR84749.1"/>
    </source>
</evidence>
<dbReference type="InterPro" id="IPR043504">
    <property type="entry name" value="Peptidase_S1_PA_chymotrypsin"/>
</dbReference>
<dbReference type="PANTHER" id="PTHR15462:SF8">
    <property type="entry name" value="SERINE PROTEASE"/>
    <property type="match status" value="1"/>
</dbReference>
<dbReference type="InterPro" id="IPR009003">
    <property type="entry name" value="Peptidase_S1_PA"/>
</dbReference>
<dbReference type="AlphaFoldDB" id="Q22HF2"/>
<dbReference type="KEGG" id="tet:TTHERM_00637510"/>
<dbReference type="Gene3D" id="2.40.10.10">
    <property type="entry name" value="Trypsin-like serine proteases"/>
    <property type="match status" value="2"/>
</dbReference>
<dbReference type="GO" id="GO:0004252">
    <property type="term" value="F:serine-type endopeptidase activity"/>
    <property type="evidence" value="ECO:0007669"/>
    <property type="project" value="InterPro"/>
</dbReference>
<reference evidence="4" key="1">
    <citation type="journal article" date="2006" name="PLoS Biol.">
        <title>Macronuclear genome sequence of the ciliate Tetrahymena thermophila, a model eukaryote.</title>
        <authorList>
            <person name="Eisen J.A."/>
            <person name="Coyne R.S."/>
            <person name="Wu M."/>
            <person name="Wu D."/>
            <person name="Thiagarajan M."/>
            <person name="Wortman J.R."/>
            <person name="Badger J.H."/>
            <person name="Ren Q."/>
            <person name="Amedeo P."/>
            <person name="Jones K.M."/>
            <person name="Tallon L.J."/>
            <person name="Delcher A.L."/>
            <person name="Salzberg S.L."/>
            <person name="Silva J.C."/>
            <person name="Haas B.J."/>
            <person name="Majoros W.H."/>
            <person name="Farzad M."/>
            <person name="Carlton J.M."/>
            <person name="Smith R.K. Jr."/>
            <person name="Garg J."/>
            <person name="Pearlman R.E."/>
            <person name="Karrer K.M."/>
            <person name="Sun L."/>
            <person name="Manning G."/>
            <person name="Elde N.C."/>
            <person name="Turkewitz A.P."/>
            <person name="Asai D.J."/>
            <person name="Wilkes D.E."/>
            <person name="Wang Y."/>
            <person name="Cai H."/>
            <person name="Collins K."/>
            <person name="Stewart B.A."/>
            <person name="Lee S.R."/>
            <person name="Wilamowska K."/>
            <person name="Weinberg Z."/>
            <person name="Ruzzo W.L."/>
            <person name="Wloga D."/>
            <person name="Gaertig J."/>
            <person name="Frankel J."/>
            <person name="Tsao C.-C."/>
            <person name="Gorovsky M.A."/>
            <person name="Keeling P.J."/>
            <person name="Waller R.F."/>
            <person name="Patron N.J."/>
            <person name="Cherry J.M."/>
            <person name="Stover N.A."/>
            <person name="Krieger C.J."/>
            <person name="del Toro C."/>
            <person name="Ryder H.F."/>
            <person name="Williamson S.C."/>
            <person name="Barbeau R.A."/>
            <person name="Hamilton E.P."/>
            <person name="Orias E."/>
        </authorList>
    </citation>
    <scope>NUCLEOTIDE SEQUENCE [LARGE SCALE GENOMIC DNA]</scope>
    <source>
        <strain evidence="4">SB210</strain>
    </source>
</reference>
<gene>
    <name evidence="3" type="ORF">TTHERM_00637510</name>
</gene>
<name>Q22HF2_TETTS</name>
<evidence type="ECO:0000313" key="4">
    <source>
        <dbReference type="Proteomes" id="UP000009168"/>
    </source>
</evidence>
<dbReference type="InterPro" id="IPR050966">
    <property type="entry name" value="Glutamyl_endopeptidase"/>
</dbReference>
<organism evidence="3 4">
    <name type="scientific">Tetrahymena thermophila (strain SB210)</name>
    <dbReference type="NCBI Taxonomy" id="312017"/>
    <lineage>
        <taxon>Eukaryota</taxon>
        <taxon>Sar</taxon>
        <taxon>Alveolata</taxon>
        <taxon>Ciliophora</taxon>
        <taxon>Intramacronucleata</taxon>
        <taxon>Oligohymenophorea</taxon>
        <taxon>Hymenostomatida</taxon>
        <taxon>Tetrahymenina</taxon>
        <taxon>Tetrahymenidae</taxon>
        <taxon>Tetrahymena</taxon>
    </lineage>
</organism>
<dbReference type="GeneID" id="7832830"/>
<dbReference type="GO" id="GO:0006508">
    <property type="term" value="P:proteolysis"/>
    <property type="evidence" value="ECO:0007669"/>
    <property type="project" value="InterPro"/>
</dbReference>
<dbReference type="InterPro" id="IPR032675">
    <property type="entry name" value="LRR_dom_sf"/>
</dbReference>
<sequence>MDMQDIDWDYEEFGRKEAEEKEIMKGIKKFEARTIYKSKNSPPDEAFLRYEFDRELQHLLDYGNFVSGKLTQMTAFSNPLKNTYRNEAAIKVQSNLQAKVPEEGKATLKVKDQDERKRVGDQILEFPQTAIGYVLAEFSDNTVQRGTGSMVGPNHVITAAHIIYDRTKPARKVQRIRFWPGLKGTEAVFKEVEVARALVVEKYKNTAFKQSEENDVAILILQQAVGLSTGWFGLYNPEKPEAIIKNYEIHGYPEDCQELVQHCVKSKAIKLGKEVYEYENDATSGMNGGPIAIQRVHSETFIEYFIFGIHLRNKSLANPTGAKIGVRLTKEKFDEIQDIIEWFFLKESLDDTFYQQMMKRSNEFSIQFDTSRNVDICQLNNALHALRFNLHLQSLSIRTKTADNKSVITDESLEIFKHSCQVLRQLKTFKLDIYECSKLTDNGIRDLARGMQNLNDIQIISLFFSNGKQITSASLKEVFAEVCHMPNLHTFSATLMNMESIDDEAVRAVGSAIYKNQHTLKSIKLHFQTIPQSTEASFQQIVGDLKTVESLEKLSVTIFGFKFSEEIKNQIKTYFRKLHQLTVL</sequence>
<evidence type="ECO:0000259" key="2">
    <source>
        <dbReference type="Pfam" id="PF00089"/>
    </source>
</evidence>
<dbReference type="PANTHER" id="PTHR15462">
    <property type="entry name" value="SERINE PROTEASE"/>
    <property type="match status" value="1"/>
</dbReference>
<dbReference type="InterPro" id="IPR001254">
    <property type="entry name" value="Trypsin_dom"/>
</dbReference>
<proteinExistence type="predicted"/>
<dbReference type="SUPFAM" id="SSF52047">
    <property type="entry name" value="RNI-like"/>
    <property type="match status" value="1"/>
</dbReference>
<protein>
    <submittedName>
        <fullName evidence="3">Chymotrypsin S1 family protein</fullName>
    </submittedName>
</protein>
<dbReference type="Gene3D" id="3.80.10.10">
    <property type="entry name" value="Ribonuclease Inhibitor"/>
    <property type="match status" value="1"/>
</dbReference>
<dbReference type="RefSeq" id="XP_001032412.1">
    <property type="nucleotide sequence ID" value="XM_001032412.1"/>
</dbReference>
<dbReference type="PRINTS" id="PR00722">
    <property type="entry name" value="CHYMOTRYPSIN"/>
</dbReference>
<accession>Q22HF2</accession>
<dbReference type="OrthoDB" id="10037376at2759"/>
<dbReference type="Pfam" id="PF00089">
    <property type="entry name" value="Trypsin"/>
    <property type="match status" value="1"/>
</dbReference>
<dbReference type="InParanoid" id="Q22HF2"/>
<dbReference type="Proteomes" id="UP000009168">
    <property type="component" value="Unassembled WGS sequence"/>
</dbReference>
<dbReference type="OMA" id="YENDATS"/>